<feature type="signal peptide" evidence="1">
    <location>
        <begin position="1"/>
        <end position="33"/>
    </location>
</feature>
<dbReference type="GeneID" id="63776893"/>
<keyword evidence="1" id="KW-0732">Signal</keyword>
<accession>A0A1Y2DQD6</accession>
<name>A0A1Y2DQD6_9PEZI</name>
<dbReference type="InParanoid" id="A0A1Y2DQD6"/>
<evidence type="ECO:0008006" key="4">
    <source>
        <dbReference type="Google" id="ProtNLM"/>
    </source>
</evidence>
<keyword evidence="3" id="KW-1185">Reference proteome</keyword>
<evidence type="ECO:0000313" key="3">
    <source>
        <dbReference type="Proteomes" id="UP000193689"/>
    </source>
</evidence>
<proteinExistence type="predicted"/>
<dbReference type="EMBL" id="MCFJ01000010">
    <property type="protein sequence ID" value="ORY61399.1"/>
    <property type="molecule type" value="Genomic_DNA"/>
</dbReference>
<reference evidence="2 3" key="1">
    <citation type="submission" date="2016-07" db="EMBL/GenBank/DDBJ databases">
        <title>Pervasive Adenine N6-methylation of Active Genes in Fungi.</title>
        <authorList>
            <consortium name="DOE Joint Genome Institute"/>
            <person name="Mondo S.J."/>
            <person name="Dannebaum R.O."/>
            <person name="Kuo R.C."/>
            <person name="Labutti K."/>
            <person name="Haridas S."/>
            <person name="Kuo A."/>
            <person name="Salamov A."/>
            <person name="Ahrendt S.R."/>
            <person name="Lipzen A."/>
            <person name="Sullivan W."/>
            <person name="Andreopoulos W.B."/>
            <person name="Clum A."/>
            <person name="Lindquist E."/>
            <person name="Daum C."/>
            <person name="Ramamoorthy G.K."/>
            <person name="Gryganskyi A."/>
            <person name="Culley D."/>
            <person name="Magnuson J.K."/>
            <person name="James T.Y."/>
            <person name="O'Malley M.A."/>
            <person name="Stajich J.E."/>
            <person name="Spatafora J.W."/>
            <person name="Visel A."/>
            <person name="Grigoriev I.V."/>
        </authorList>
    </citation>
    <scope>NUCLEOTIDE SEQUENCE [LARGE SCALE GENOMIC DNA]</scope>
    <source>
        <strain evidence="2 3">CBS 129021</strain>
    </source>
</reference>
<sequence>MVTRQLANRKNRLVWTIMTWMMTCLVPLSSVCGTNTAESLESLMRLRRKGISCSRGKASAARNLVRPSTEYD</sequence>
<organism evidence="2 3">
    <name type="scientific">Pseudomassariella vexata</name>
    <dbReference type="NCBI Taxonomy" id="1141098"/>
    <lineage>
        <taxon>Eukaryota</taxon>
        <taxon>Fungi</taxon>
        <taxon>Dikarya</taxon>
        <taxon>Ascomycota</taxon>
        <taxon>Pezizomycotina</taxon>
        <taxon>Sordariomycetes</taxon>
        <taxon>Xylariomycetidae</taxon>
        <taxon>Amphisphaeriales</taxon>
        <taxon>Pseudomassariaceae</taxon>
        <taxon>Pseudomassariella</taxon>
    </lineage>
</organism>
<feature type="chain" id="PRO_5012214883" description="Secreted protein" evidence="1">
    <location>
        <begin position="34"/>
        <end position="72"/>
    </location>
</feature>
<dbReference type="RefSeq" id="XP_040713476.1">
    <property type="nucleotide sequence ID" value="XM_040860681.1"/>
</dbReference>
<dbReference type="AlphaFoldDB" id="A0A1Y2DQD6"/>
<protein>
    <recommendedName>
        <fullName evidence="4">Secreted protein</fullName>
    </recommendedName>
</protein>
<gene>
    <name evidence="2" type="ORF">BCR38DRAFT_440067</name>
</gene>
<evidence type="ECO:0000313" key="2">
    <source>
        <dbReference type="EMBL" id="ORY61399.1"/>
    </source>
</evidence>
<comment type="caution">
    <text evidence="2">The sequence shown here is derived from an EMBL/GenBank/DDBJ whole genome shotgun (WGS) entry which is preliminary data.</text>
</comment>
<evidence type="ECO:0000256" key="1">
    <source>
        <dbReference type="SAM" id="SignalP"/>
    </source>
</evidence>
<dbReference type="Proteomes" id="UP000193689">
    <property type="component" value="Unassembled WGS sequence"/>
</dbReference>